<feature type="region of interest" description="Disordered" evidence="1">
    <location>
        <begin position="510"/>
        <end position="546"/>
    </location>
</feature>
<keyword evidence="2" id="KW-0812">Transmembrane</keyword>
<evidence type="ECO:0008006" key="5">
    <source>
        <dbReference type="Google" id="ProtNLM"/>
    </source>
</evidence>
<gene>
    <name evidence="3" type="ORF">C2S_3438</name>
</gene>
<keyword evidence="2" id="KW-0472">Membrane</keyword>
<accession>A0A9Q9U6U7</accession>
<feature type="compositionally biased region" description="Low complexity" evidence="1">
    <location>
        <begin position="165"/>
        <end position="177"/>
    </location>
</feature>
<dbReference type="EMBL" id="CABFJX010000013">
    <property type="protein sequence ID" value="VTT57738.1"/>
    <property type="molecule type" value="Genomic_DNA"/>
</dbReference>
<protein>
    <recommendedName>
        <fullName evidence="5">Apple domain-containing protein</fullName>
    </recommendedName>
</protein>
<reference evidence="3" key="1">
    <citation type="submission" date="2019-05" db="EMBL/GenBank/DDBJ databases">
        <authorList>
            <person name="Piombo E."/>
        </authorList>
    </citation>
    <scope>NUCLEOTIDE SEQUENCE</scope>
    <source>
        <strain evidence="3">C2S</strain>
    </source>
</reference>
<feature type="transmembrane region" description="Helical" evidence="2">
    <location>
        <begin position="330"/>
        <end position="350"/>
    </location>
</feature>
<sequence length="749" mass="80637">MADVYFALNGGGLTGSPPDPAITEPPEPYDKDILKRQNVGTYDVCGYYSIPGQCKYSNLFKKTSSANYETEVWVANYCYYSGVSTTTCATSSSHIGCDGYIKTRCFTSLTCTSTSSDELCCASGCVTAISTDSDGDELTLYPFCTTKDMEVAMYQNLEGVSASIETSIESTSEPTSSDGELTAKTGTTGESKTQEITSSAESSSSSGPDSSSKSSAPVGAIVGGVLGGLALLTLIGFGLWFIRHKKRQAGNGSHVVAATDQPPVVPYYQQQPVTHAQGEVNYQPLSSGTLPEPKAYSPSSNMRHSAFNELQSFHHDSTNPAGPDLSQLEIVLIAMRLIFILAVLQGAVLAQKAQTQTKEFCETRMSRTPVSDTPRVTISTKVKLTASKPYCNRKNKHETFKVKLGPVTSTVVTRSIYTSSVTAPQKVKTLTITKTLTETAVTTPTFIKTDTTVYTTTSTLTSTVTVPTVSGFVPLALVSGSASRKRRQSKRTLPRKNAWEDNMHVLPSRVFPRNAKPKPESKPKNLKDPCTIRIESGDKNHPVQPTQTRGAVACYKSVQITKTVLFKSCIAWTKTITLDQKTVTKHDITRGWVTSTVTEADTTMTADDTATTTSTLTKATTTKTTTETETVTRTDLAPAESSWAACNADNLINAANGGHGINAVNIGLNRYNVLPLVTPYDCCVECQKRPNCIFSVAYHHKCYLVIGTACLPDHTFDTSFTTSKKLHPENGPTLSNGHCGRIRNAGDAG</sequence>
<feature type="compositionally biased region" description="Basic and acidic residues" evidence="1">
    <location>
        <begin position="517"/>
        <end position="527"/>
    </location>
</feature>
<proteinExistence type="predicted"/>
<feature type="transmembrane region" description="Helical" evidence="2">
    <location>
        <begin position="218"/>
        <end position="242"/>
    </location>
</feature>
<evidence type="ECO:0000256" key="2">
    <source>
        <dbReference type="SAM" id="Phobius"/>
    </source>
</evidence>
<name>A0A9Q9U6U7_FUSFU</name>
<dbReference type="Proteomes" id="UP000760494">
    <property type="component" value="Unassembled WGS sequence"/>
</dbReference>
<evidence type="ECO:0000313" key="3">
    <source>
        <dbReference type="EMBL" id="VTT57738.1"/>
    </source>
</evidence>
<keyword evidence="2" id="KW-1133">Transmembrane helix</keyword>
<feature type="region of interest" description="Disordered" evidence="1">
    <location>
        <begin position="165"/>
        <end position="215"/>
    </location>
</feature>
<dbReference type="AlphaFoldDB" id="A0A9Q9U6U7"/>
<organism evidence="3 4">
    <name type="scientific">Fusarium fujikuroi</name>
    <name type="common">Bakanae and foot rot disease fungus</name>
    <name type="synonym">Gibberella fujikuroi</name>
    <dbReference type="NCBI Taxonomy" id="5127"/>
    <lineage>
        <taxon>Eukaryota</taxon>
        <taxon>Fungi</taxon>
        <taxon>Dikarya</taxon>
        <taxon>Ascomycota</taxon>
        <taxon>Pezizomycotina</taxon>
        <taxon>Sordariomycetes</taxon>
        <taxon>Hypocreomycetidae</taxon>
        <taxon>Hypocreales</taxon>
        <taxon>Nectriaceae</taxon>
        <taxon>Fusarium</taxon>
        <taxon>Fusarium fujikuroi species complex</taxon>
    </lineage>
</organism>
<evidence type="ECO:0000256" key="1">
    <source>
        <dbReference type="SAM" id="MobiDB-lite"/>
    </source>
</evidence>
<feature type="compositionally biased region" description="Polar residues" evidence="1">
    <location>
        <begin position="184"/>
        <end position="197"/>
    </location>
</feature>
<feature type="compositionally biased region" description="Low complexity" evidence="1">
    <location>
        <begin position="198"/>
        <end position="215"/>
    </location>
</feature>
<evidence type="ECO:0000313" key="4">
    <source>
        <dbReference type="Proteomes" id="UP000760494"/>
    </source>
</evidence>
<comment type="caution">
    <text evidence="3">The sequence shown here is derived from an EMBL/GenBank/DDBJ whole genome shotgun (WGS) entry which is preliminary data.</text>
</comment>